<dbReference type="GO" id="GO:0003700">
    <property type="term" value="F:DNA-binding transcription factor activity"/>
    <property type="evidence" value="ECO:0007669"/>
    <property type="project" value="InterPro"/>
</dbReference>
<organism evidence="3">
    <name type="scientific">uncultured Sphingopyxis sp</name>
    <dbReference type="NCBI Taxonomy" id="310581"/>
    <lineage>
        <taxon>Bacteria</taxon>
        <taxon>Pseudomonadati</taxon>
        <taxon>Pseudomonadota</taxon>
        <taxon>Alphaproteobacteria</taxon>
        <taxon>Sphingomonadales</taxon>
        <taxon>Sphingomonadaceae</taxon>
        <taxon>Sphingopyxis</taxon>
        <taxon>environmental samples</taxon>
    </lineage>
</organism>
<name>A0A1Y5Q148_9SPHN</name>
<dbReference type="EMBL" id="LT598653">
    <property type="protein sequence ID" value="SBV34505.1"/>
    <property type="molecule type" value="Genomic_DNA"/>
</dbReference>
<feature type="compositionally biased region" description="Basic residues" evidence="1">
    <location>
        <begin position="1"/>
        <end position="10"/>
    </location>
</feature>
<dbReference type="Pfam" id="PF04542">
    <property type="entry name" value="Sigma70_r2"/>
    <property type="match status" value="1"/>
</dbReference>
<dbReference type="Gene3D" id="1.10.1740.10">
    <property type="match status" value="1"/>
</dbReference>
<feature type="domain" description="RNA polymerase sigma-70 region 2" evidence="2">
    <location>
        <begin position="66"/>
        <end position="112"/>
    </location>
</feature>
<accession>A0A1Y5Q148</accession>
<evidence type="ECO:0000256" key="1">
    <source>
        <dbReference type="SAM" id="MobiDB-lite"/>
    </source>
</evidence>
<evidence type="ECO:0000313" key="3">
    <source>
        <dbReference type="EMBL" id="SBV34505.1"/>
    </source>
</evidence>
<evidence type="ECO:0000259" key="2">
    <source>
        <dbReference type="Pfam" id="PF04542"/>
    </source>
</evidence>
<protein>
    <submittedName>
        <fullName evidence="3">Sigma-70 region 2</fullName>
    </submittedName>
</protein>
<dbReference type="SUPFAM" id="SSF88946">
    <property type="entry name" value="Sigma2 domain of RNA polymerase sigma factors"/>
    <property type="match status" value="1"/>
</dbReference>
<dbReference type="InterPro" id="IPR013325">
    <property type="entry name" value="RNA_pol_sigma_r2"/>
</dbReference>
<proteinExistence type="predicted"/>
<dbReference type="KEGG" id="sphu:SPPYR_3390"/>
<dbReference type="AlphaFoldDB" id="A0A1Y5Q148"/>
<feature type="region of interest" description="Disordered" evidence="1">
    <location>
        <begin position="1"/>
        <end position="21"/>
    </location>
</feature>
<gene>
    <name evidence="3" type="ORF">SPPYR_3390</name>
</gene>
<dbReference type="GO" id="GO:0006352">
    <property type="term" value="P:DNA-templated transcription initiation"/>
    <property type="evidence" value="ECO:0007669"/>
    <property type="project" value="InterPro"/>
</dbReference>
<reference evidence="3" key="1">
    <citation type="submission" date="2016-03" db="EMBL/GenBank/DDBJ databases">
        <authorList>
            <person name="Ploux O."/>
        </authorList>
    </citation>
    <scope>NUCLEOTIDE SEQUENCE</scope>
    <source>
        <strain evidence="3">UC10</strain>
    </source>
</reference>
<sequence>MISYPRRRGNGPRTMGDRTMSAKSDVLEQAVTDYIRARTACDAAPGARARAAADRAFARLAALAAPRIRYFTRSYGLADVADDAAQVCAIALHRAAERYDPARARFTTYVNWQFRAELQALRHRLHGDQRCAGRRQVAAMLSLEALADEGMDERLADSAAEEAVERGAADRLAGLTADRLVADWASRREKALLRTPRGAAAPARVRVKLRAEGALIRRQLTHAEAPLERLGEADRHIVRRAFADMARHAGAKPH</sequence>
<dbReference type="InterPro" id="IPR007627">
    <property type="entry name" value="RNA_pol_sigma70_r2"/>
</dbReference>